<feature type="compositionally biased region" description="Basic and acidic residues" evidence="1">
    <location>
        <begin position="610"/>
        <end position="622"/>
    </location>
</feature>
<evidence type="ECO:0000313" key="2">
    <source>
        <dbReference type="EMBL" id="CAH7675464.1"/>
    </source>
</evidence>
<gene>
    <name evidence="2" type="ORF">PPACK8108_LOCUS10480</name>
</gene>
<feature type="compositionally biased region" description="Basic and acidic residues" evidence="1">
    <location>
        <begin position="260"/>
        <end position="284"/>
    </location>
</feature>
<sequence length="799" mass="87043">MENSPNRDDVLIDSNLDLSDIKSGHYNSSINKNKIQTQCSLFSDCGSATPSGSNGSSPSVPVFNNGPTLPNGLHNHPLSCFTTDSTKPIPAAIGTEIHSRADAITSLNNTETGAVILQPPGQPALRSVSQCPQQTFNNFIPPQTSNLTKPDHTSIHYDCWSSDRNLSSFMSSNMMDSTLRNFNPFLAGSPSPNGDEVENDPFAQLSARSLALMDQPESEVTIYDCEYCDKAYQGKHARSIWRRHLSDKHKIPLATQPRRTRWDNDANRPKTEEERRERTLESKRRWARKNRAAKKAARESHRGENDLNSAFRRVEGKNEASRAASPSRSRAPSPASFNPSVSLRDSSVSGEALSEDQSQSCGGRRVSTQSNYETILSEASINSGQPGSLSHQGFGMPYSFTAYSTMRPIFNGMQYGLEGSNRAELHTIPFNQSPRHRSLPPSYALQSNHDNIQLLQQNRIPQLSSSRDVSIGQLQGGGMKFSGQFDFGFAENFHFHQEQSAYQSYEAKIKRARLSDSLGSISLGLGLDFHQRHSSMESHESLEIPDLSSVSCSALSTQPISGSGISDLELPALQTLPDDKSGASGESLDCEESRSSLSHEKPIEDFSASRAEEDSYNDVEKERPMATVRAATEPQFRPDVHTPARETFFGASSRMNFAQSPVPRPGGNFENPVDIFNSPQNSGADSSFSSTYHNHFAPMSANKRRAATEVCQPLFLNSSGSTSQSISQCLQTPSGFSRFALANGMIPSPGASVVFGSPHSNLSKCLGLAPSGLGGAPDDCLGGLMLGGGSSWELFNYKN</sequence>
<dbReference type="Proteomes" id="UP001153365">
    <property type="component" value="Unassembled WGS sequence"/>
</dbReference>
<feature type="region of interest" description="Disordered" evidence="1">
    <location>
        <begin position="251"/>
        <end position="369"/>
    </location>
</feature>
<dbReference type="EMBL" id="CALTRL010002344">
    <property type="protein sequence ID" value="CAH7675464.1"/>
    <property type="molecule type" value="Genomic_DNA"/>
</dbReference>
<feature type="compositionally biased region" description="Basic and acidic residues" evidence="1">
    <location>
        <begin position="296"/>
        <end position="305"/>
    </location>
</feature>
<organism evidence="2 3">
    <name type="scientific">Phakopsora pachyrhizi</name>
    <name type="common">Asian soybean rust disease fungus</name>
    <dbReference type="NCBI Taxonomy" id="170000"/>
    <lineage>
        <taxon>Eukaryota</taxon>
        <taxon>Fungi</taxon>
        <taxon>Dikarya</taxon>
        <taxon>Basidiomycota</taxon>
        <taxon>Pucciniomycotina</taxon>
        <taxon>Pucciniomycetes</taxon>
        <taxon>Pucciniales</taxon>
        <taxon>Phakopsoraceae</taxon>
        <taxon>Phakopsora</taxon>
    </lineage>
</organism>
<feature type="compositionally biased region" description="Basic and acidic residues" evidence="1">
    <location>
        <begin position="591"/>
        <end position="604"/>
    </location>
</feature>
<dbReference type="AlphaFoldDB" id="A0AAV0B059"/>
<evidence type="ECO:0000256" key="1">
    <source>
        <dbReference type="SAM" id="MobiDB-lite"/>
    </source>
</evidence>
<comment type="caution">
    <text evidence="2">The sequence shown here is derived from an EMBL/GenBank/DDBJ whole genome shotgun (WGS) entry which is preliminary data.</text>
</comment>
<feature type="region of interest" description="Disordered" evidence="1">
    <location>
        <begin position="575"/>
        <end position="622"/>
    </location>
</feature>
<proteinExistence type="predicted"/>
<name>A0AAV0B059_PHAPC</name>
<reference evidence="2" key="1">
    <citation type="submission" date="2022-06" db="EMBL/GenBank/DDBJ databases">
        <authorList>
            <consortium name="SYNGENTA / RWTH Aachen University"/>
        </authorList>
    </citation>
    <scope>NUCLEOTIDE SEQUENCE</scope>
</reference>
<feature type="compositionally biased region" description="Basic residues" evidence="1">
    <location>
        <begin position="285"/>
        <end position="295"/>
    </location>
</feature>
<feature type="compositionally biased region" description="Polar residues" evidence="1">
    <location>
        <begin position="337"/>
        <end position="369"/>
    </location>
</feature>
<evidence type="ECO:0000313" key="3">
    <source>
        <dbReference type="Proteomes" id="UP001153365"/>
    </source>
</evidence>
<protein>
    <submittedName>
        <fullName evidence="2">Expressed protein</fullName>
    </submittedName>
</protein>
<feature type="compositionally biased region" description="Low complexity" evidence="1">
    <location>
        <begin position="321"/>
        <end position="336"/>
    </location>
</feature>
<accession>A0AAV0B059</accession>
<keyword evidence="3" id="KW-1185">Reference proteome</keyword>